<accession>A0AAD7XE39</accession>
<gene>
    <name evidence="1" type="ORF">ONZ51_g317</name>
</gene>
<organism evidence="1 2">
    <name type="scientific">Trametes cubensis</name>
    <dbReference type="NCBI Taxonomy" id="1111947"/>
    <lineage>
        <taxon>Eukaryota</taxon>
        <taxon>Fungi</taxon>
        <taxon>Dikarya</taxon>
        <taxon>Basidiomycota</taxon>
        <taxon>Agaricomycotina</taxon>
        <taxon>Agaricomycetes</taxon>
        <taxon>Polyporales</taxon>
        <taxon>Polyporaceae</taxon>
        <taxon>Trametes</taxon>
    </lineage>
</organism>
<dbReference type="EMBL" id="JAPEVG010000003">
    <property type="protein sequence ID" value="KAJ8501976.1"/>
    <property type="molecule type" value="Genomic_DNA"/>
</dbReference>
<dbReference type="SUPFAM" id="SSF52047">
    <property type="entry name" value="RNI-like"/>
    <property type="match status" value="1"/>
</dbReference>
<protein>
    <submittedName>
        <fullName evidence="1">Uncharacterized protein</fullName>
    </submittedName>
</protein>
<proteinExistence type="predicted"/>
<dbReference type="Proteomes" id="UP001215151">
    <property type="component" value="Unassembled WGS sequence"/>
</dbReference>
<comment type="caution">
    <text evidence="1">The sequence shown here is derived from an EMBL/GenBank/DDBJ whole genome shotgun (WGS) entry which is preliminary data.</text>
</comment>
<evidence type="ECO:0000313" key="2">
    <source>
        <dbReference type="Proteomes" id="UP001215151"/>
    </source>
</evidence>
<sequence>MAIDPTSERGRRLGQHVRILEITIGLKSTNVVVDDLADLLERTPRLYELVLRIRGVHQFDTNTIQRLTHLATHSTVEGSSPLRVRALTILSCGIQSPIVYQLLKIWPSVEFLYIGVELAAPPPKWSPAFHLYQLTLMRTPRQSILSWLLSSSTESLQIVSFRDAPGRDFDSILDTIGPRLRSLRLMNYSLRAAAVLMKCTRLEEFVILQLSTLFALDDLPPTIKHLKCRNMPSEDQSIGSVIHAIGRLPRLRVVTCATQASADERFPDLRNLCASRSIELILDELSLWMVSTAMLDQCSALVSVLILTPFKQREDPVYVDQFPRTKSIANFALMN</sequence>
<reference evidence="1" key="1">
    <citation type="submission" date="2022-11" db="EMBL/GenBank/DDBJ databases">
        <title>Genome Sequence of Cubamyces cubensis.</title>
        <authorList>
            <person name="Buettner E."/>
        </authorList>
    </citation>
    <scope>NUCLEOTIDE SEQUENCE</scope>
    <source>
        <strain evidence="1">MPL-01</strain>
    </source>
</reference>
<name>A0AAD7XE39_9APHY</name>
<evidence type="ECO:0000313" key="1">
    <source>
        <dbReference type="EMBL" id="KAJ8501976.1"/>
    </source>
</evidence>
<keyword evidence="2" id="KW-1185">Reference proteome</keyword>
<dbReference type="AlphaFoldDB" id="A0AAD7XE39"/>